<organism evidence="1 2">
    <name type="scientific">Arcobacter roscoffensis</name>
    <dbReference type="NCBI Taxonomy" id="2961520"/>
    <lineage>
        <taxon>Bacteria</taxon>
        <taxon>Pseudomonadati</taxon>
        <taxon>Campylobacterota</taxon>
        <taxon>Epsilonproteobacteria</taxon>
        <taxon>Campylobacterales</taxon>
        <taxon>Arcobacteraceae</taxon>
        <taxon>Arcobacter</taxon>
    </lineage>
</organism>
<protein>
    <submittedName>
        <fullName evidence="1">Transposase</fullName>
    </submittedName>
</protein>
<gene>
    <name evidence="1" type="ORF">NJU99_12360</name>
</gene>
<reference evidence="1" key="1">
    <citation type="submission" date="2022-07" db="EMBL/GenBank/DDBJ databases">
        <title>Arcobacter roscoffensis sp. nov., a marine bacterium isolated from coastal seawater collected from Roscoff, France.</title>
        <authorList>
            <person name="Pascual J."/>
            <person name="Lepeaux C."/>
            <person name="Methner A."/>
            <person name="Overmann J."/>
        </authorList>
    </citation>
    <scope>NUCLEOTIDE SEQUENCE</scope>
    <source>
        <strain evidence="1">ARW1-2F2</strain>
    </source>
</reference>
<dbReference type="EMBL" id="CP100595">
    <property type="protein sequence ID" value="UTJ06037.1"/>
    <property type="molecule type" value="Genomic_DNA"/>
</dbReference>
<accession>A0ABY5E2D6</accession>
<dbReference type="RefSeq" id="WP_254576217.1">
    <property type="nucleotide sequence ID" value="NZ_CP100595.1"/>
</dbReference>
<proteinExistence type="predicted"/>
<evidence type="ECO:0000313" key="1">
    <source>
        <dbReference type="EMBL" id="UTJ06037.1"/>
    </source>
</evidence>
<evidence type="ECO:0000313" key="2">
    <source>
        <dbReference type="Proteomes" id="UP001060012"/>
    </source>
</evidence>
<name>A0ABY5E2D6_9BACT</name>
<dbReference type="Proteomes" id="UP001060012">
    <property type="component" value="Chromosome"/>
</dbReference>
<sequence length="206" mass="24808">MKNCIYCNSSKLYYLKNEHIKCASCKKKFSLKKYKRELKLIDSFCENKTALETSKNLKLNYITVSKKFMLYRKHITNLLDNEYIKRKDNKYEFDEYIYIKNNNLKAAQNFLTFNYNGYIYNIMLPSLSKFVSSNNKDLSNFIKFNKITKLESSNSMINDFWNFLEIFLKKYKGLNSENFVLYLKECEFKFNYSKKTQEEILLKLLA</sequence>
<keyword evidence="2" id="KW-1185">Reference proteome</keyword>